<keyword evidence="3" id="KW-1185">Reference proteome</keyword>
<dbReference type="Proteomes" id="UP000784294">
    <property type="component" value="Unassembled WGS sequence"/>
</dbReference>
<evidence type="ECO:0000313" key="3">
    <source>
        <dbReference type="Proteomes" id="UP000784294"/>
    </source>
</evidence>
<evidence type="ECO:0000313" key="2">
    <source>
        <dbReference type="EMBL" id="VEL17376.1"/>
    </source>
</evidence>
<dbReference type="EMBL" id="CAAALY010032333">
    <property type="protein sequence ID" value="VEL17376.1"/>
    <property type="molecule type" value="Genomic_DNA"/>
</dbReference>
<comment type="caution">
    <text evidence="2">The sequence shown here is derived from an EMBL/GenBank/DDBJ whole genome shotgun (WGS) entry which is preliminary data.</text>
</comment>
<proteinExistence type="predicted"/>
<feature type="region of interest" description="Disordered" evidence="1">
    <location>
        <begin position="36"/>
        <end position="69"/>
    </location>
</feature>
<reference evidence="2" key="1">
    <citation type="submission" date="2018-11" db="EMBL/GenBank/DDBJ databases">
        <authorList>
            <consortium name="Pathogen Informatics"/>
        </authorList>
    </citation>
    <scope>NUCLEOTIDE SEQUENCE</scope>
</reference>
<evidence type="ECO:0000256" key="1">
    <source>
        <dbReference type="SAM" id="MobiDB-lite"/>
    </source>
</evidence>
<sequence>MVVVVVVVVVVMVGIVVGVGGRKVVGTAGRAAQGRLRLQPGQAEGEEEEEATGSSKTGHRTRCRQDRGSESFQTDWAQLDDAVVVRLALTLRIVEKCDSSMIRCTQTGDRIEADSS</sequence>
<dbReference type="AlphaFoldDB" id="A0A448WQ54"/>
<protein>
    <submittedName>
        <fullName evidence="2">Uncharacterized protein</fullName>
    </submittedName>
</protein>
<accession>A0A448WQ54</accession>
<gene>
    <name evidence="2" type="ORF">PXEA_LOCUS10816</name>
</gene>
<organism evidence="2 3">
    <name type="scientific">Protopolystoma xenopodis</name>
    <dbReference type="NCBI Taxonomy" id="117903"/>
    <lineage>
        <taxon>Eukaryota</taxon>
        <taxon>Metazoa</taxon>
        <taxon>Spiralia</taxon>
        <taxon>Lophotrochozoa</taxon>
        <taxon>Platyhelminthes</taxon>
        <taxon>Monogenea</taxon>
        <taxon>Polyopisthocotylea</taxon>
        <taxon>Polystomatidea</taxon>
        <taxon>Polystomatidae</taxon>
        <taxon>Protopolystoma</taxon>
    </lineage>
</organism>
<name>A0A448WQ54_9PLAT</name>